<evidence type="ECO:0000313" key="2">
    <source>
        <dbReference type="Proteomes" id="UP001162972"/>
    </source>
</evidence>
<dbReference type="GO" id="GO:0005975">
    <property type="term" value="P:carbohydrate metabolic process"/>
    <property type="evidence" value="ECO:0007669"/>
    <property type="project" value="InterPro"/>
</dbReference>
<proteinExistence type="predicted"/>
<accession>A0AAD6JWV0</accession>
<gene>
    <name evidence="1" type="ORF">OIU84_005787</name>
</gene>
<dbReference type="AlphaFoldDB" id="A0AAD6JWV0"/>
<reference evidence="1 2" key="1">
    <citation type="journal article" date="2023" name="Int. J. Mol. Sci.">
        <title>De Novo Assembly and Annotation of 11 Diverse Shrub Willow (Salix) Genomes Reveals Novel Gene Organization in Sex-Linked Regions.</title>
        <authorList>
            <person name="Hyden B."/>
            <person name="Feng K."/>
            <person name="Yates T.B."/>
            <person name="Jawdy S."/>
            <person name="Cereghino C."/>
            <person name="Smart L.B."/>
            <person name="Muchero W."/>
        </authorList>
    </citation>
    <scope>NUCLEOTIDE SEQUENCE [LARGE SCALE GENOMIC DNA]</scope>
    <source>
        <tissue evidence="1">Shoot tip</tissue>
    </source>
</reference>
<name>A0AAD6JWV0_9ROSI</name>
<comment type="caution">
    <text evidence="1">The sequence shown here is derived from an EMBL/GenBank/DDBJ whole genome shotgun (WGS) entry which is preliminary data.</text>
</comment>
<sequence>MLTESSRNPVAAIVEKEAGWLLLSSLLSSMPKQELEDQVFDILSLWATLFSGNPEREIQKIEDLASRICVWSAAVDALTSFVRCFISPNAANNGILLQPVMVYLSSALSYILLLQRKELPNIKPAIDIFIIRTLMAYRALPDSMAYKSDHTQIIQLCTFPFRDAARCEESSCLRLLLDKRDAWLGPWIPGRDWFEDEVRAFQGGKDGLMPCVWDNEPSSFPLPETINKMLVNQMLLCFGIMFASQDSSGMLMLLGMVEQCLKAGKKQSWHEASVTNICVGLLAGLKALIALRPQPLGPEILHGAQAIFQSILAEGDICASQRRASSEGLGLLARLGNDIFTAKMTSCFLVTFLGQQISTMLAQLPLHLAAFIAGE</sequence>
<dbReference type="PANTHER" id="PTHR46975:SF2">
    <property type="entry name" value="PROTEIN SWEETIE"/>
    <property type="match status" value="1"/>
</dbReference>
<dbReference type="Proteomes" id="UP001162972">
    <property type="component" value="Chromosome 5"/>
</dbReference>
<keyword evidence="2" id="KW-1185">Reference proteome</keyword>
<dbReference type="InterPro" id="IPR044218">
    <property type="entry name" value="SWEETIE"/>
</dbReference>
<protein>
    <submittedName>
        <fullName evidence="1">Uncharacterized protein</fullName>
    </submittedName>
</protein>
<evidence type="ECO:0000313" key="1">
    <source>
        <dbReference type="EMBL" id="KAJ6412806.1"/>
    </source>
</evidence>
<dbReference type="PANTHER" id="PTHR46975">
    <property type="entry name" value="PROTEIN SWEETIE"/>
    <property type="match status" value="1"/>
</dbReference>
<organism evidence="1 2">
    <name type="scientific">Salix udensis</name>
    <dbReference type="NCBI Taxonomy" id="889485"/>
    <lineage>
        <taxon>Eukaryota</taxon>
        <taxon>Viridiplantae</taxon>
        <taxon>Streptophyta</taxon>
        <taxon>Embryophyta</taxon>
        <taxon>Tracheophyta</taxon>
        <taxon>Spermatophyta</taxon>
        <taxon>Magnoliopsida</taxon>
        <taxon>eudicotyledons</taxon>
        <taxon>Gunneridae</taxon>
        <taxon>Pentapetalae</taxon>
        <taxon>rosids</taxon>
        <taxon>fabids</taxon>
        <taxon>Malpighiales</taxon>
        <taxon>Salicaceae</taxon>
        <taxon>Saliceae</taxon>
        <taxon>Salix</taxon>
    </lineage>
</organism>
<dbReference type="EMBL" id="JAPFFJ010000013">
    <property type="protein sequence ID" value="KAJ6412806.1"/>
    <property type="molecule type" value="Genomic_DNA"/>
</dbReference>